<dbReference type="KEGG" id="sre:PTSG_02590"/>
<gene>
    <name evidence="9" type="ORF">PTSG_02590</name>
</gene>
<keyword evidence="10" id="KW-1185">Reference proteome</keyword>
<keyword evidence="4 8" id="KW-0812">Transmembrane</keyword>
<dbReference type="STRING" id="946362.F2U2R1"/>
<evidence type="ECO:0000256" key="4">
    <source>
        <dbReference type="ARBA" id="ARBA00022692"/>
    </source>
</evidence>
<feature type="transmembrane region" description="Helical" evidence="8">
    <location>
        <begin position="274"/>
        <end position="292"/>
    </location>
</feature>
<dbReference type="PANTHER" id="PTHR33281:SF19">
    <property type="entry name" value="VOLTAGE-DEPENDENT ANION CHANNEL-FORMING PROTEIN YNEE"/>
    <property type="match status" value="1"/>
</dbReference>
<evidence type="ECO:0000256" key="8">
    <source>
        <dbReference type="SAM" id="Phobius"/>
    </source>
</evidence>
<dbReference type="GO" id="GO:0005886">
    <property type="term" value="C:plasma membrane"/>
    <property type="evidence" value="ECO:0007669"/>
    <property type="project" value="UniProtKB-SubCell"/>
</dbReference>
<keyword evidence="2" id="KW-0813">Transport</keyword>
<feature type="transmembrane region" description="Helical" evidence="8">
    <location>
        <begin position="62"/>
        <end position="80"/>
    </location>
</feature>
<accession>F2U2R1</accession>
<evidence type="ECO:0000313" key="10">
    <source>
        <dbReference type="Proteomes" id="UP000007799"/>
    </source>
</evidence>
<protein>
    <recommendedName>
        <fullName evidence="11">Bestrophin homolog</fullName>
    </recommendedName>
</protein>
<dbReference type="OMA" id="YVFATML"/>
<dbReference type="Pfam" id="PF25539">
    <property type="entry name" value="Bestrophin_2"/>
    <property type="match status" value="1"/>
</dbReference>
<comment type="subcellular location">
    <subcellularLocation>
        <location evidence="1">Cell membrane</location>
        <topology evidence="1">Multi-pass membrane protein</topology>
    </subcellularLocation>
</comment>
<evidence type="ECO:0000256" key="1">
    <source>
        <dbReference type="ARBA" id="ARBA00004651"/>
    </source>
</evidence>
<evidence type="ECO:0000256" key="2">
    <source>
        <dbReference type="ARBA" id="ARBA00022448"/>
    </source>
</evidence>
<evidence type="ECO:0008006" key="11">
    <source>
        <dbReference type="Google" id="ProtNLM"/>
    </source>
</evidence>
<proteinExistence type="predicted"/>
<evidence type="ECO:0000256" key="3">
    <source>
        <dbReference type="ARBA" id="ARBA00022475"/>
    </source>
</evidence>
<feature type="transmembrane region" description="Helical" evidence="8">
    <location>
        <begin position="251"/>
        <end position="268"/>
    </location>
</feature>
<dbReference type="PANTHER" id="PTHR33281">
    <property type="entry name" value="UPF0187 PROTEIN YNEE"/>
    <property type="match status" value="1"/>
</dbReference>
<dbReference type="AlphaFoldDB" id="F2U2R1"/>
<dbReference type="RefSeq" id="XP_004996088.1">
    <property type="nucleotide sequence ID" value="XM_004996031.1"/>
</dbReference>
<evidence type="ECO:0000256" key="7">
    <source>
        <dbReference type="ARBA" id="ARBA00023136"/>
    </source>
</evidence>
<dbReference type="InParanoid" id="F2U2R1"/>
<evidence type="ECO:0000256" key="5">
    <source>
        <dbReference type="ARBA" id="ARBA00022989"/>
    </source>
</evidence>
<dbReference type="OrthoDB" id="1368at2759"/>
<keyword evidence="6" id="KW-0406">Ion transport</keyword>
<dbReference type="InterPro" id="IPR044669">
    <property type="entry name" value="YneE/VCCN1/2-like"/>
</dbReference>
<keyword evidence="7 8" id="KW-0472">Membrane</keyword>
<dbReference type="GO" id="GO:0005254">
    <property type="term" value="F:chloride channel activity"/>
    <property type="evidence" value="ECO:0007669"/>
    <property type="project" value="InterPro"/>
</dbReference>
<evidence type="ECO:0000256" key="6">
    <source>
        <dbReference type="ARBA" id="ARBA00023065"/>
    </source>
</evidence>
<name>F2U2R1_SALR5</name>
<dbReference type="GeneID" id="16076676"/>
<reference evidence="9" key="1">
    <citation type="submission" date="2009-08" db="EMBL/GenBank/DDBJ databases">
        <title>Annotation of Salpingoeca rosetta.</title>
        <authorList>
            <consortium name="The Broad Institute Genome Sequencing Platform"/>
            <person name="Russ C."/>
            <person name="Cuomo C."/>
            <person name="Burger G."/>
            <person name="Gray M.W."/>
            <person name="Holland P.W.H."/>
            <person name="King N."/>
            <person name="Lang F.B.F."/>
            <person name="Roger A.J."/>
            <person name="Ruiz-Trillo I."/>
            <person name="Young S.K."/>
            <person name="Zeng Q."/>
            <person name="Gargeya S."/>
            <person name="Alvarado L."/>
            <person name="Berlin A."/>
            <person name="Chapman S.B."/>
            <person name="Chen Z."/>
            <person name="Freedman E."/>
            <person name="Gellesch M."/>
            <person name="Goldberg J."/>
            <person name="Griggs A."/>
            <person name="Gujja S."/>
            <person name="Heilman E."/>
            <person name="Heiman D."/>
            <person name="Howarth C."/>
            <person name="Mehta T."/>
            <person name="Neiman D."/>
            <person name="Pearson M."/>
            <person name="Roberts A."/>
            <person name="Saif S."/>
            <person name="Shea T."/>
            <person name="Shenoy N."/>
            <person name="Sisk P."/>
            <person name="Stolte C."/>
            <person name="Sykes S."/>
            <person name="White J."/>
            <person name="Yandava C."/>
            <person name="Haas B."/>
            <person name="Nusbaum C."/>
            <person name="Birren B."/>
        </authorList>
    </citation>
    <scope>NUCLEOTIDE SEQUENCE [LARGE SCALE GENOMIC DNA]</scope>
    <source>
        <strain evidence="9">ATCC 50818</strain>
    </source>
</reference>
<keyword evidence="5 8" id="KW-1133">Transmembrane helix</keyword>
<dbReference type="eggNOG" id="ENOG502RXRZ">
    <property type="taxonomic scope" value="Eukaryota"/>
</dbReference>
<organism evidence="10">
    <name type="scientific">Salpingoeca rosetta (strain ATCC 50818 / BSB-021)</name>
    <dbReference type="NCBI Taxonomy" id="946362"/>
    <lineage>
        <taxon>Eukaryota</taxon>
        <taxon>Choanoflagellata</taxon>
        <taxon>Craspedida</taxon>
        <taxon>Salpingoecidae</taxon>
        <taxon>Salpingoeca</taxon>
    </lineage>
</organism>
<evidence type="ECO:0000313" key="9">
    <source>
        <dbReference type="EMBL" id="EGD81905.1"/>
    </source>
</evidence>
<dbReference type="Proteomes" id="UP000007799">
    <property type="component" value="Unassembled WGS sequence"/>
</dbReference>
<keyword evidence="3" id="KW-1003">Cell membrane</keyword>
<dbReference type="EMBL" id="GL832960">
    <property type="protein sequence ID" value="EGD81905.1"/>
    <property type="molecule type" value="Genomic_DNA"/>
</dbReference>
<sequence>MYAPPAAHCRDVMPVRSRDRFQRSLFLPPLSPLSPVIPLVHSRHATLARIHAAVFMSTIYNLRFELLTLILYNILVYFLLKYDIISTKPEGDFLSMLGVSLTFFQTFGNNQAYSRWWEARMLWGGIVNLSRTVPTYLEGVEDPGKKLTREQKLDIVQRHIAYIRLVVHQLRREQVPGTAGRYLQNDEMQLMHLPNPAVGLLSVQSRAINKLYRDGLIDSYARIHLLRLTGTCLDLQGACERIKTTPFPPTYFLFLRFVLACFLLILPFQMFNSYGYPGAVASILIGTAYLAMERFGSDLADPFEGRQNDCAMLAICDTIQKDLLGPDIPLEKHRLSSAICIM</sequence>